<dbReference type="Gene3D" id="3.40.50.1100">
    <property type="match status" value="2"/>
</dbReference>
<feature type="non-terminal residue" evidence="5">
    <location>
        <position position="313"/>
    </location>
</feature>
<dbReference type="GO" id="GO:0019148">
    <property type="term" value="F:D-cysteine desulfhydrase activity"/>
    <property type="evidence" value="ECO:0007669"/>
    <property type="project" value="TreeGrafter"/>
</dbReference>
<dbReference type="PANTHER" id="PTHR43780">
    <property type="entry name" value="1-AMINOCYCLOPROPANE-1-CARBOXYLATE DEAMINASE-RELATED"/>
    <property type="match status" value="1"/>
</dbReference>
<comment type="similarity">
    <text evidence="2">Belongs to the ACC deaminase/D-cysteine desulfhydrase family.</text>
</comment>
<sequence length="313" mass="33885">LFYRYPGLREKVPIVELATLPTPVQTMQQLSSKIGVDKLLVKRDDESAQLYGGNKVRKLEFLLADALAKGYSAVLTYGGAGSNHALATALYAKQFGLDCYAILAHEPATEAVAKKLLYHLDLGTRLESANTMPTIRTAAERILASRGAVYEIPFGGSSWRGVTGFVNAALELVEQIDSGKLNLPDLIYLAGGTEGSASGLALGFRLCQLPTRIVVVQVTPDAIGGPDLLTRLFDETNAELHRLDPRIPIFDKPMQQVEMRRNFLGSGYAQPTDDGRAAIQLLKQTESITLDNTYTAKATAALFSDARAGRLDS</sequence>
<name>A0A382SBG6_9ZZZZ</name>
<gene>
    <name evidence="5" type="ORF">METZ01_LOCUS359342</name>
</gene>
<protein>
    <recommendedName>
        <fullName evidence="4">Tryptophan synthase beta chain-like PALP domain-containing protein</fullName>
    </recommendedName>
</protein>
<dbReference type="AlphaFoldDB" id="A0A382SBG6"/>
<evidence type="ECO:0000256" key="1">
    <source>
        <dbReference type="ARBA" id="ARBA00001933"/>
    </source>
</evidence>
<reference evidence="5" key="1">
    <citation type="submission" date="2018-05" db="EMBL/GenBank/DDBJ databases">
        <authorList>
            <person name="Lanie J.A."/>
            <person name="Ng W.-L."/>
            <person name="Kazmierczak K.M."/>
            <person name="Andrzejewski T.M."/>
            <person name="Davidsen T.M."/>
            <person name="Wayne K.J."/>
            <person name="Tettelin H."/>
            <person name="Glass J.I."/>
            <person name="Rusch D."/>
            <person name="Podicherti R."/>
            <person name="Tsui H.-C.T."/>
            <person name="Winkler M.E."/>
        </authorList>
    </citation>
    <scope>NUCLEOTIDE SEQUENCE</scope>
</reference>
<comment type="cofactor">
    <cofactor evidence="1">
        <name>pyridoxal 5'-phosphate</name>
        <dbReference type="ChEBI" id="CHEBI:597326"/>
    </cofactor>
</comment>
<dbReference type="EMBL" id="UINC01127398">
    <property type="protein sequence ID" value="SVD06488.1"/>
    <property type="molecule type" value="Genomic_DNA"/>
</dbReference>
<proteinExistence type="inferred from homology"/>
<dbReference type="Pfam" id="PF00291">
    <property type="entry name" value="PALP"/>
    <property type="match status" value="1"/>
</dbReference>
<dbReference type="PANTHER" id="PTHR43780:SF2">
    <property type="entry name" value="1-AMINOCYCLOPROPANE-1-CARBOXYLATE DEAMINASE-RELATED"/>
    <property type="match status" value="1"/>
</dbReference>
<dbReference type="InterPro" id="IPR001926">
    <property type="entry name" value="TrpB-like_PALP"/>
</dbReference>
<evidence type="ECO:0000259" key="4">
    <source>
        <dbReference type="Pfam" id="PF00291"/>
    </source>
</evidence>
<keyword evidence="3" id="KW-0663">Pyridoxal phosphate</keyword>
<accession>A0A382SBG6</accession>
<dbReference type="InterPro" id="IPR027278">
    <property type="entry name" value="ACCD_DCysDesulf"/>
</dbReference>
<evidence type="ECO:0000256" key="3">
    <source>
        <dbReference type="ARBA" id="ARBA00022898"/>
    </source>
</evidence>
<dbReference type="SUPFAM" id="SSF53686">
    <property type="entry name" value="Tryptophan synthase beta subunit-like PLP-dependent enzymes"/>
    <property type="match status" value="1"/>
</dbReference>
<feature type="non-terminal residue" evidence="5">
    <location>
        <position position="1"/>
    </location>
</feature>
<organism evidence="5">
    <name type="scientific">marine metagenome</name>
    <dbReference type="NCBI Taxonomy" id="408172"/>
    <lineage>
        <taxon>unclassified sequences</taxon>
        <taxon>metagenomes</taxon>
        <taxon>ecological metagenomes</taxon>
    </lineage>
</organism>
<evidence type="ECO:0000256" key="2">
    <source>
        <dbReference type="ARBA" id="ARBA00008639"/>
    </source>
</evidence>
<evidence type="ECO:0000313" key="5">
    <source>
        <dbReference type="EMBL" id="SVD06488.1"/>
    </source>
</evidence>
<dbReference type="PIRSF" id="PIRSF006278">
    <property type="entry name" value="ACCD_DCysDesulf"/>
    <property type="match status" value="1"/>
</dbReference>
<feature type="domain" description="Tryptophan synthase beta chain-like PALP" evidence="4">
    <location>
        <begin position="16"/>
        <end position="311"/>
    </location>
</feature>
<dbReference type="InterPro" id="IPR036052">
    <property type="entry name" value="TrpB-like_PALP_sf"/>
</dbReference>